<dbReference type="InterPro" id="IPR001314">
    <property type="entry name" value="Peptidase_S1A"/>
</dbReference>
<evidence type="ECO:0000256" key="3">
    <source>
        <dbReference type="ARBA" id="ARBA00023157"/>
    </source>
</evidence>
<feature type="region of interest" description="Disordered" evidence="6">
    <location>
        <begin position="122"/>
        <end position="165"/>
    </location>
</feature>
<keyword evidence="7" id="KW-0732">Signal</keyword>
<sequence length="435" mass="47886">MYFATSSTAFVFILITCIRASAQKIKDTADTILFENRDGFIPPGYEEVSTENLGGFGAIEKCGQGASRGVDLCVPYYQCDGETKTIIQDGRTNGFGLIDIRFGEDKPCDHYLDICCAIPKDGLPPSSESPNPEPSTEDEGPIEQPPVVIPPTPKPTPKPKPVNPWTCGIRNDNGIDFKITGNKDREAEYGEFPWMVAITKANYNPPNDNLLVCGGSLIAPNVVLTGAHCVHKFQSNELKIRAGEWDTQTNKERLPYQEKNIKQIIIHEDFNSQVLFNDIALLVLESPVEEAENVGIICLPQKDDVFTSSNCFATGWGKDKFGSKGVYQAILKKLNLPIVPKDECQERLRTTRLGKYFILDKSFMCAGGLKEQDTCTGDGGSPFVCSNPNKPHQYSQVGIVAWGIGCGLEVPAVYADVALFRDWIDNKLSFTAKLI</sequence>
<dbReference type="Pfam" id="PF00089">
    <property type="entry name" value="Trypsin"/>
    <property type="match status" value="1"/>
</dbReference>
<dbReference type="Proteomes" id="UP001516400">
    <property type="component" value="Unassembled WGS sequence"/>
</dbReference>
<protein>
    <recommendedName>
        <fullName evidence="4">Phenoloxidase-activating factor 2</fullName>
    </recommendedName>
    <alternativeName>
        <fullName evidence="5">Prophenoloxidase-activating factor II</fullName>
    </alternativeName>
</protein>
<keyword evidence="2" id="KW-0964">Secreted</keyword>
<evidence type="ECO:0000256" key="6">
    <source>
        <dbReference type="SAM" id="MobiDB-lite"/>
    </source>
</evidence>
<evidence type="ECO:0000256" key="5">
    <source>
        <dbReference type="ARBA" id="ARBA00076468"/>
    </source>
</evidence>
<evidence type="ECO:0000313" key="9">
    <source>
        <dbReference type="EMBL" id="KAL3278692.1"/>
    </source>
</evidence>
<organism evidence="9 10">
    <name type="scientific">Cryptolaemus montrouzieri</name>
    <dbReference type="NCBI Taxonomy" id="559131"/>
    <lineage>
        <taxon>Eukaryota</taxon>
        <taxon>Metazoa</taxon>
        <taxon>Ecdysozoa</taxon>
        <taxon>Arthropoda</taxon>
        <taxon>Hexapoda</taxon>
        <taxon>Insecta</taxon>
        <taxon>Pterygota</taxon>
        <taxon>Neoptera</taxon>
        <taxon>Endopterygota</taxon>
        <taxon>Coleoptera</taxon>
        <taxon>Polyphaga</taxon>
        <taxon>Cucujiformia</taxon>
        <taxon>Coccinelloidea</taxon>
        <taxon>Coccinellidae</taxon>
        <taxon>Scymninae</taxon>
        <taxon>Scymnini</taxon>
        <taxon>Cryptolaemus</taxon>
    </lineage>
</organism>
<keyword evidence="10" id="KW-1185">Reference proteome</keyword>
<evidence type="ECO:0000313" key="10">
    <source>
        <dbReference type="Proteomes" id="UP001516400"/>
    </source>
</evidence>
<dbReference type="InterPro" id="IPR043504">
    <property type="entry name" value="Peptidase_S1_PA_chymotrypsin"/>
</dbReference>
<feature type="compositionally biased region" description="Pro residues" evidence="6">
    <location>
        <begin position="143"/>
        <end position="162"/>
    </location>
</feature>
<evidence type="ECO:0000256" key="4">
    <source>
        <dbReference type="ARBA" id="ARBA00068096"/>
    </source>
</evidence>
<dbReference type="CDD" id="cd00190">
    <property type="entry name" value="Tryp_SPc"/>
    <property type="match status" value="1"/>
</dbReference>
<dbReference type="PANTHER" id="PTHR24258:SF129">
    <property type="entry name" value="LP15124P-RELATED"/>
    <property type="match status" value="1"/>
</dbReference>
<feature type="domain" description="Peptidase S1" evidence="8">
    <location>
        <begin position="179"/>
        <end position="429"/>
    </location>
</feature>
<feature type="signal peptide" evidence="7">
    <location>
        <begin position="1"/>
        <end position="22"/>
    </location>
</feature>
<dbReference type="InterPro" id="IPR041515">
    <property type="entry name" value="PPAF-2-like_Clip"/>
</dbReference>
<dbReference type="SUPFAM" id="SSF50494">
    <property type="entry name" value="Trypsin-like serine proteases"/>
    <property type="match status" value="1"/>
</dbReference>
<dbReference type="AlphaFoldDB" id="A0ABD2NJ26"/>
<comment type="caution">
    <text evidence="9">The sequence shown here is derived from an EMBL/GenBank/DDBJ whole genome shotgun (WGS) entry which is preliminary data.</text>
</comment>
<dbReference type="PANTHER" id="PTHR24258">
    <property type="entry name" value="SERINE PROTEASE-RELATED"/>
    <property type="match status" value="1"/>
</dbReference>
<dbReference type="Gene3D" id="2.40.10.10">
    <property type="entry name" value="Trypsin-like serine proteases"/>
    <property type="match status" value="2"/>
</dbReference>
<proteinExistence type="predicted"/>
<comment type="subcellular location">
    <subcellularLocation>
        <location evidence="1">Secreted</location>
    </subcellularLocation>
</comment>
<gene>
    <name evidence="9" type="ORF">HHI36_016228</name>
</gene>
<dbReference type="FunFam" id="2.40.10.10:FF:000038">
    <property type="entry name" value="Serine protease"/>
    <property type="match status" value="1"/>
</dbReference>
<dbReference type="GO" id="GO:0005576">
    <property type="term" value="C:extracellular region"/>
    <property type="evidence" value="ECO:0007669"/>
    <property type="project" value="UniProtKB-SubCell"/>
</dbReference>
<dbReference type="InterPro" id="IPR009003">
    <property type="entry name" value="Peptidase_S1_PA"/>
</dbReference>
<evidence type="ECO:0000256" key="2">
    <source>
        <dbReference type="ARBA" id="ARBA00022525"/>
    </source>
</evidence>
<feature type="chain" id="PRO_5044869014" description="Phenoloxidase-activating factor 2" evidence="7">
    <location>
        <begin position="23"/>
        <end position="435"/>
    </location>
</feature>
<evidence type="ECO:0000256" key="1">
    <source>
        <dbReference type="ARBA" id="ARBA00004613"/>
    </source>
</evidence>
<dbReference type="Pfam" id="PF18322">
    <property type="entry name" value="CLIP_1"/>
    <property type="match status" value="1"/>
</dbReference>
<evidence type="ECO:0000256" key="7">
    <source>
        <dbReference type="SAM" id="SignalP"/>
    </source>
</evidence>
<dbReference type="SMART" id="SM00020">
    <property type="entry name" value="Tryp_SPc"/>
    <property type="match status" value="1"/>
</dbReference>
<dbReference type="PRINTS" id="PR00722">
    <property type="entry name" value="CHYMOTRYPSIN"/>
</dbReference>
<reference evidence="9 10" key="1">
    <citation type="journal article" date="2021" name="BMC Biol.">
        <title>Horizontally acquired antibacterial genes associated with adaptive radiation of ladybird beetles.</title>
        <authorList>
            <person name="Li H.S."/>
            <person name="Tang X.F."/>
            <person name="Huang Y.H."/>
            <person name="Xu Z.Y."/>
            <person name="Chen M.L."/>
            <person name="Du X.Y."/>
            <person name="Qiu B.Y."/>
            <person name="Chen P.T."/>
            <person name="Zhang W."/>
            <person name="Slipinski A."/>
            <person name="Escalona H.E."/>
            <person name="Waterhouse R.M."/>
            <person name="Zwick A."/>
            <person name="Pang H."/>
        </authorList>
    </citation>
    <scope>NUCLEOTIDE SEQUENCE [LARGE SCALE GENOMIC DNA]</scope>
    <source>
        <strain evidence="9">SYSU2018</strain>
    </source>
</reference>
<name>A0ABD2NJ26_9CUCU</name>
<accession>A0ABD2NJ26</accession>
<dbReference type="EMBL" id="JABFTP020000124">
    <property type="protein sequence ID" value="KAL3278692.1"/>
    <property type="molecule type" value="Genomic_DNA"/>
</dbReference>
<dbReference type="PROSITE" id="PS50240">
    <property type="entry name" value="TRYPSIN_DOM"/>
    <property type="match status" value="1"/>
</dbReference>
<dbReference type="InterPro" id="IPR001254">
    <property type="entry name" value="Trypsin_dom"/>
</dbReference>
<keyword evidence="3" id="KW-1015">Disulfide bond</keyword>
<evidence type="ECO:0000259" key="8">
    <source>
        <dbReference type="PROSITE" id="PS50240"/>
    </source>
</evidence>